<dbReference type="AlphaFoldDB" id="A0A5P2BPZ2"/>
<organism evidence="3 4">
    <name type="scientific">Streptomyces venezuelae</name>
    <dbReference type="NCBI Taxonomy" id="54571"/>
    <lineage>
        <taxon>Bacteria</taxon>
        <taxon>Bacillati</taxon>
        <taxon>Actinomycetota</taxon>
        <taxon>Actinomycetes</taxon>
        <taxon>Kitasatosporales</taxon>
        <taxon>Streptomycetaceae</taxon>
        <taxon>Streptomyces</taxon>
    </lineage>
</organism>
<dbReference type="EMBL" id="CP029192">
    <property type="protein sequence ID" value="QES32542.1"/>
    <property type="molecule type" value="Genomic_DNA"/>
</dbReference>
<evidence type="ECO:0000313" key="3">
    <source>
        <dbReference type="EMBL" id="QES32542.1"/>
    </source>
</evidence>
<dbReference type="OrthoDB" id="3524886at2"/>
<dbReference type="Pfam" id="PF11188">
    <property type="entry name" value="DUF2975"/>
    <property type="match status" value="1"/>
</dbReference>
<keyword evidence="1" id="KW-0812">Transmembrane</keyword>
<dbReference type="Proteomes" id="UP000322927">
    <property type="component" value="Chromosome"/>
</dbReference>
<sequence length="196" mass="20471">MNTRLTRTLASVTFALAVLCGLAFAGKAVTHMLDDGAVCVETGFWANASLASDEPLPVDKGVDAVSSAARLCQDGPSFAQRAADLGGQLPWLLFGALSLLLFSRLLRAVLEQGPFTETVSRRLSALGWLVTVGTPVAGLVVGWSQSWLASSMAPVVGVEATFAGPQALILAGLAAVIMGKIMREGVRMREDLEGTI</sequence>
<dbReference type="InterPro" id="IPR021354">
    <property type="entry name" value="DUF2975"/>
</dbReference>
<accession>A0A5P2BPZ2</accession>
<keyword evidence="1" id="KW-0472">Membrane</keyword>
<evidence type="ECO:0000256" key="2">
    <source>
        <dbReference type="SAM" id="SignalP"/>
    </source>
</evidence>
<keyword evidence="2" id="KW-0732">Signal</keyword>
<feature type="signal peptide" evidence="2">
    <location>
        <begin position="1"/>
        <end position="25"/>
    </location>
</feature>
<keyword evidence="1" id="KW-1133">Transmembrane helix</keyword>
<feature type="chain" id="PRO_5024815903" evidence="2">
    <location>
        <begin position="26"/>
        <end position="196"/>
    </location>
</feature>
<evidence type="ECO:0000313" key="4">
    <source>
        <dbReference type="Proteomes" id="UP000322927"/>
    </source>
</evidence>
<evidence type="ECO:0000256" key="1">
    <source>
        <dbReference type="SAM" id="Phobius"/>
    </source>
</evidence>
<feature type="transmembrane region" description="Helical" evidence="1">
    <location>
        <begin position="163"/>
        <end position="182"/>
    </location>
</feature>
<proteinExistence type="predicted"/>
<protein>
    <submittedName>
        <fullName evidence="3">DUF2975 domain-containing protein</fullName>
    </submittedName>
</protein>
<reference evidence="3 4" key="1">
    <citation type="submission" date="2018-05" db="EMBL/GenBank/DDBJ databases">
        <title>Streptomyces venezuelae.</title>
        <authorList>
            <person name="Kim W."/>
            <person name="Lee N."/>
            <person name="Cho B.-K."/>
        </authorList>
    </citation>
    <scope>NUCLEOTIDE SEQUENCE [LARGE SCALE GENOMIC DNA]</scope>
    <source>
        <strain evidence="3 4">ATCC 14584</strain>
    </source>
</reference>
<feature type="transmembrane region" description="Helical" evidence="1">
    <location>
        <begin position="122"/>
        <end position="143"/>
    </location>
</feature>
<name>A0A5P2BPZ2_STRVZ</name>
<feature type="transmembrane region" description="Helical" evidence="1">
    <location>
        <begin position="91"/>
        <end position="110"/>
    </location>
</feature>
<gene>
    <name evidence="3" type="ORF">DEJ48_03220</name>
</gene>